<organism evidence="2 3">
    <name type="scientific">Sediminibacillus albus</name>
    <dbReference type="NCBI Taxonomy" id="407036"/>
    <lineage>
        <taxon>Bacteria</taxon>
        <taxon>Bacillati</taxon>
        <taxon>Bacillota</taxon>
        <taxon>Bacilli</taxon>
        <taxon>Bacillales</taxon>
        <taxon>Bacillaceae</taxon>
        <taxon>Sediminibacillus</taxon>
    </lineage>
</organism>
<dbReference type="GO" id="GO:0016747">
    <property type="term" value="F:acyltransferase activity, transferring groups other than amino-acyl groups"/>
    <property type="evidence" value="ECO:0007669"/>
    <property type="project" value="InterPro"/>
</dbReference>
<gene>
    <name evidence="2" type="ORF">SAMN05216243_1011</name>
</gene>
<dbReference type="STRING" id="407036.SAMN05216243_1011"/>
<feature type="domain" description="N-acetyltransferase" evidence="1">
    <location>
        <begin position="49"/>
        <end position="101"/>
    </location>
</feature>
<dbReference type="OrthoDB" id="9802340at2"/>
<evidence type="ECO:0000313" key="2">
    <source>
        <dbReference type="EMBL" id="SDJ82106.1"/>
    </source>
</evidence>
<dbReference type="Pfam" id="PF13673">
    <property type="entry name" value="Acetyltransf_10"/>
    <property type="match status" value="1"/>
</dbReference>
<accession>A0A1G8WVL7</accession>
<evidence type="ECO:0000259" key="1">
    <source>
        <dbReference type="Pfam" id="PF13673"/>
    </source>
</evidence>
<evidence type="ECO:0000313" key="3">
    <source>
        <dbReference type="Proteomes" id="UP000198694"/>
    </source>
</evidence>
<dbReference type="EMBL" id="FNFL01000001">
    <property type="protein sequence ID" value="SDJ82106.1"/>
    <property type="molecule type" value="Genomic_DNA"/>
</dbReference>
<keyword evidence="2" id="KW-0808">Transferase</keyword>
<keyword evidence="3" id="KW-1185">Reference proteome</keyword>
<dbReference type="Proteomes" id="UP000198694">
    <property type="component" value="Unassembled WGS sequence"/>
</dbReference>
<dbReference type="InterPro" id="IPR016181">
    <property type="entry name" value="Acyl_CoA_acyltransferase"/>
</dbReference>
<proteinExistence type="predicted"/>
<name>A0A1G8WVL7_9BACI</name>
<sequence>MRIAVRLEASQLRLVMEPSQALSAFAILLYSAPIHTSGINYRRPSRPSRPKIGTKLLQDVEQEAKEQAIRKLCLLVLSTNLAALRFYEQKGFNQQGRLVVFDQRPLC</sequence>
<dbReference type="InterPro" id="IPR000182">
    <property type="entry name" value="GNAT_dom"/>
</dbReference>
<protein>
    <submittedName>
        <fullName evidence="2">Acetyltransferase (GNAT) domain-containing protein</fullName>
    </submittedName>
</protein>
<dbReference type="Gene3D" id="3.40.630.30">
    <property type="match status" value="1"/>
</dbReference>
<dbReference type="AlphaFoldDB" id="A0A1G8WVL7"/>
<dbReference type="SUPFAM" id="SSF55729">
    <property type="entry name" value="Acyl-CoA N-acyltransferases (Nat)"/>
    <property type="match status" value="1"/>
</dbReference>
<reference evidence="2 3" key="1">
    <citation type="submission" date="2016-10" db="EMBL/GenBank/DDBJ databases">
        <authorList>
            <person name="de Groot N.N."/>
        </authorList>
    </citation>
    <scope>NUCLEOTIDE SEQUENCE [LARGE SCALE GENOMIC DNA]</scope>
    <source>
        <strain evidence="2 3">CGMCC 1.6502</strain>
    </source>
</reference>